<reference evidence="12" key="1">
    <citation type="journal article" date="2019" name="Int. J. Syst. Evol. Microbiol.">
        <title>The Global Catalogue of Microorganisms (GCM) 10K type strain sequencing project: providing services to taxonomists for standard genome sequencing and annotation.</title>
        <authorList>
            <consortium name="The Broad Institute Genomics Platform"/>
            <consortium name="The Broad Institute Genome Sequencing Center for Infectious Disease"/>
            <person name="Wu L."/>
            <person name="Ma J."/>
        </authorList>
    </citation>
    <scope>NUCLEOTIDE SEQUENCE [LARGE SCALE GENOMIC DNA]</scope>
    <source>
        <strain evidence="12">KACC 11904</strain>
    </source>
</reference>
<dbReference type="Proteomes" id="UP001596044">
    <property type="component" value="Unassembled WGS sequence"/>
</dbReference>
<dbReference type="EMBL" id="JBHSMJ010000018">
    <property type="protein sequence ID" value="MFC5449377.1"/>
    <property type="molecule type" value="Genomic_DNA"/>
</dbReference>
<protein>
    <submittedName>
        <fullName evidence="11">Methyl-accepting chemotaxis protein</fullName>
    </submittedName>
</protein>
<evidence type="ECO:0000256" key="8">
    <source>
        <dbReference type="SAM" id="Phobius"/>
    </source>
</evidence>
<gene>
    <name evidence="11" type="ORF">ACFPOG_14000</name>
</gene>
<keyword evidence="8" id="KW-0812">Transmembrane</keyword>
<dbReference type="Pfam" id="PF00672">
    <property type="entry name" value="HAMP"/>
    <property type="match status" value="1"/>
</dbReference>
<keyword evidence="2" id="KW-1003">Cell membrane</keyword>
<organism evidence="11 12">
    <name type="scientific">Paenibacillus aestuarii</name>
    <dbReference type="NCBI Taxonomy" id="516965"/>
    <lineage>
        <taxon>Bacteria</taxon>
        <taxon>Bacillati</taxon>
        <taxon>Bacillota</taxon>
        <taxon>Bacilli</taxon>
        <taxon>Bacillales</taxon>
        <taxon>Paenibacillaceae</taxon>
        <taxon>Paenibacillus</taxon>
    </lineage>
</organism>
<evidence type="ECO:0000259" key="9">
    <source>
        <dbReference type="PROSITE" id="PS50111"/>
    </source>
</evidence>
<comment type="similarity">
    <text evidence="5">Belongs to the methyl-accepting chemotaxis (MCP) protein family.</text>
</comment>
<evidence type="ECO:0000256" key="1">
    <source>
        <dbReference type="ARBA" id="ARBA00004236"/>
    </source>
</evidence>
<evidence type="ECO:0000256" key="7">
    <source>
        <dbReference type="SAM" id="Coils"/>
    </source>
</evidence>
<evidence type="ECO:0000256" key="5">
    <source>
        <dbReference type="ARBA" id="ARBA00029447"/>
    </source>
</evidence>
<feature type="coiled-coil region" evidence="7">
    <location>
        <begin position="68"/>
        <end position="95"/>
    </location>
</feature>
<feature type="transmembrane region" description="Helical" evidence="8">
    <location>
        <begin position="219"/>
        <end position="243"/>
    </location>
</feature>
<dbReference type="SMART" id="SM00304">
    <property type="entry name" value="HAMP"/>
    <property type="match status" value="1"/>
</dbReference>
<evidence type="ECO:0000259" key="10">
    <source>
        <dbReference type="PROSITE" id="PS50885"/>
    </source>
</evidence>
<comment type="caution">
    <text evidence="11">The sequence shown here is derived from an EMBL/GenBank/DDBJ whole genome shotgun (WGS) entry which is preliminary data.</text>
</comment>
<dbReference type="Gene3D" id="1.10.287.950">
    <property type="entry name" value="Methyl-accepting chemotaxis protein"/>
    <property type="match status" value="1"/>
</dbReference>
<dbReference type="RefSeq" id="WP_270879770.1">
    <property type="nucleotide sequence ID" value="NZ_JAQFVF010000026.1"/>
</dbReference>
<evidence type="ECO:0000256" key="3">
    <source>
        <dbReference type="ARBA" id="ARBA00023136"/>
    </source>
</evidence>
<dbReference type="Pfam" id="PF00015">
    <property type="entry name" value="MCPsignal"/>
    <property type="match status" value="1"/>
</dbReference>
<keyword evidence="7" id="KW-0175">Coiled coil</keyword>
<evidence type="ECO:0000256" key="4">
    <source>
        <dbReference type="ARBA" id="ARBA00023224"/>
    </source>
</evidence>
<dbReference type="CDD" id="cd06225">
    <property type="entry name" value="HAMP"/>
    <property type="match status" value="1"/>
</dbReference>
<evidence type="ECO:0000256" key="2">
    <source>
        <dbReference type="ARBA" id="ARBA00022475"/>
    </source>
</evidence>
<dbReference type="PANTHER" id="PTHR32089:SF112">
    <property type="entry name" value="LYSOZYME-LIKE PROTEIN-RELATED"/>
    <property type="match status" value="1"/>
</dbReference>
<dbReference type="PROSITE" id="PS50111">
    <property type="entry name" value="CHEMOTAXIS_TRANSDUC_2"/>
    <property type="match status" value="1"/>
</dbReference>
<sequence length="599" mass="65714">MIMVWYSRLLSNLKKLRSPFKPNKIKNVIPNLQFTMRLKLLLSFAGILIIFMAMIGFNMYQINQIKHNLSLQNEKMDLKLTVMELKNRVQELNIIGSGLEISKNQAYIAKFKDTRKVYDELVKKIGDTAKTPEENKWRSQIITASTEYINNFDTASRMITDPSIKKADLDINMMYLYDESQKLMNTIFASVDQFYNEYSNDFQVASDHTGSVLNNTSTIMLVTGIVVLVATVAVAIALFSSFITPIRKLQNAIRVIAGGDLRYKIGSTKQDELGQLSQGFDQMVDQIRSMIDVTQHASGRINDSVQTVLSTSDQSLEFSHDSKTKMNSVLESIMVQSESIAQISMAVNETAIGVNKVAAAATMTYESSLQSQSQAKEGKQLVDSSIEQMGIINRSTEELTSTIDGLKQLASGIRNIASKIGEIASRTNILALNAAIEAARAGQAGKGFAVVADEVKKLADESKISSQEVVTITHAISTDIEKAIQSMVVNKKEVHHGIKMMNDVNEAFAVILESVEGIVRQVHDSSAAAEQMSASSQQVSASLEEMVTLTNSSGELVNAVSEIIESQVDLASNLAGSVQELAAMGANLNDSVKNFKISE</sequence>
<keyword evidence="4 6" id="KW-0807">Transducer</keyword>
<dbReference type="PROSITE" id="PS50885">
    <property type="entry name" value="HAMP"/>
    <property type="match status" value="1"/>
</dbReference>
<feature type="domain" description="HAMP" evidence="10">
    <location>
        <begin position="240"/>
        <end position="292"/>
    </location>
</feature>
<dbReference type="InterPro" id="IPR004090">
    <property type="entry name" value="Chemotax_Me-accpt_rcpt"/>
</dbReference>
<keyword evidence="3 8" id="KW-0472">Membrane</keyword>
<keyword evidence="12" id="KW-1185">Reference proteome</keyword>
<dbReference type="InterPro" id="IPR003660">
    <property type="entry name" value="HAMP_dom"/>
</dbReference>
<dbReference type="PRINTS" id="PR00260">
    <property type="entry name" value="CHEMTRNSDUCR"/>
</dbReference>
<accession>A0ABW0K9B1</accession>
<dbReference type="PANTHER" id="PTHR32089">
    <property type="entry name" value="METHYL-ACCEPTING CHEMOTAXIS PROTEIN MCPB"/>
    <property type="match status" value="1"/>
</dbReference>
<evidence type="ECO:0000313" key="12">
    <source>
        <dbReference type="Proteomes" id="UP001596044"/>
    </source>
</evidence>
<proteinExistence type="inferred from homology"/>
<name>A0ABW0K9B1_9BACL</name>
<feature type="domain" description="Methyl-accepting transducer" evidence="9">
    <location>
        <begin position="311"/>
        <end position="547"/>
    </location>
</feature>
<feature type="transmembrane region" description="Helical" evidence="8">
    <location>
        <begin position="40"/>
        <end position="60"/>
    </location>
</feature>
<comment type="subcellular location">
    <subcellularLocation>
        <location evidence="1">Cell membrane</location>
    </subcellularLocation>
</comment>
<dbReference type="SMART" id="SM00283">
    <property type="entry name" value="MA"/>
    <property type="match status" value="1"/>
</dbReference>
<evidence type="ECO:0000256" key="6">
    <source>
        <dbReference type="PROSITE-ProRule" id="PRU00284"/>
    </source>
</evidence>
<keyword evidence="8" id="KW-1133">Transmembrane helix</keyword>
<evidence type="ECO:0000313" key="11">
    <source>
        <dbReference type="EMBL" id="MFC5449377.1"/>
    </source>
</evidence>
<dbReference type="SUPFAM" id="SSF58104">
    <property type="entry name" value="Methyl-accepting chemotaxis protein (MCP) signaling domain"/>
    <property type="match status" value="1"/>
</dbReference>
<dbReference type="Gene3D" id="6.10.340.10">
    <property type="match status" value="1"/>
</dbReference>
<dbReference type="InterPro" id="IPR004089">
    <property type="entry name" value="MCPsignal_dom"/>
</dbReference>